<feature type="transmembrane region" description="Helical" evidence="2">
    <location>
        <begin position="103"/>
        <end position="126"/>
    </location>
</feature>
<gene>
    <name evidence="3" type="ORF">J0P97_03665</name>
</gene>
<evidence type="ECO:0000256" key="1">
    <source>
        <dbReference type="SAM" id="MobiDB-lite"/>
    </source>
</evidence>
<proteinExistence type="predicted"/>
<name>A0ABS5XRL3_9MICO</name>
<organism evidence="3 4">
    <name type="scientific">Microbacterium flavum</name>
    <dbReference type="NCBI Taxonomy" id="415216"/>
    <lineage>
        <taxon>Bacteria</taxon>
        <taxon>Bacillati</taxon>
        <taxon>Actinomycetota</taxon>
        <taxon>Actinomycetes</taxon>
        <taxon>Micrococcales</taxon>
        <taxon>Microbacteriaceae</taxon>
        <taxon>Microbacterium</taxon>
    </lineage>
</organism>
<dbReference type="Proteomes" id="UP000740605">
    <property type="component" value="Unassembled WGS sequence"/>
</dbReference>
<evidence type="ECO:0000256" key="2">
    <source>
        <dbReference type="SAM" id="Phobius"/>
    </source>
</evidence>
<evidence type="ECO:0000313" key="4">
    <source>
        <dbReference type="Proteomes" id="UP000740605"/>
    </source>
</evidence>
<accession>A0ABS5XRL3</accession>
<comment type="caution">
    <text evidence="3">The sequence shown here is derived from an EMBL/GenBank/DDBJ whole genome shotgun (WGS) entry which is preliminary data.</text>
</comment>
<protein>
    <recommendedName>
        <fullName evidence="5">Spermidine/putrescine ABC transporter permease</fullName>
    </recommendedName>
</protein>
<evidence type="ECO:0000313" key="3">
    <source>
        <dbReference type="EMBL" id="MBT8797171.1"/>
    </source>
</evidence>
<reference evidence="3 4" key="1">
    <citation type="submission" date="2021-03" db="EMBL/GenBank/DDBJ databases">
        <title>Microbacterium pauli sp. nov., isolated from microfiltered milk.</title>
        <authorList>
            <person name="Bellassi P."/>
            <person name="Fontana A."/>
            <person name="Callegari M.L."/>
            <person name="Lorenzo M."/>
            <person name="Cappa F."/>
        </authorList>
    </citation>
    <scope>NUCLEOTIDE SEQUENCE [LARGE SCALE GENOMIC DNA]</scope>
    <source>
        <strain evidence="3 4">DSM 18909</strain>
    </source>
</reference>
<feature type="region of interest" description="Disordered" evidence="1">
    <location>
        <begin position="46"/>
        <end position="71"/>
    </location>
</feature>
<keyword evidence="4" id="KW-1185">Reference proteome</keyword>
<sequence length="257" mass="26070">MGEPLDAERRAELLSLRARAYGASADIRSDPVALRRLEHLERRMQQSALADATPDGAAETPPGPADGAGIVAAPAPTALDRAVPPIGPPVAAGGPRRRRRSGLLWLFSIALTAGLAVGATLAVTGLPSPEQGGVPRGAHRIAVLDVDPGFVAGAAFLGGDTRGFTPFEGMTAISTTAGLGADDGVPCLVVVATGDYDPAAGTIEGTVSSGCRAKEFPASAQFVVNAASPAALQERFGVGRGIRFVLEDGRVSVYVVG</sequence>
<dbReference type="RefSeq" id="WP_215486412.1">
    <property type="nucleotide sequence ID" value="NZ_BAAAPJ010000001.1"/>
</dbReference>
<evidence type="ECO:0008006" key="5">
    <source>
        <dbReference type="Google" id="ProtNLM"/>
    </source>
</evidence>
<keyword evidence="2" id="KW-0472">Membrane</keyword>
<keyword evidence="2" id="KW-1133">Transmembrane helix</keyword>
<keyword evidence="2" id="KW-0812">Transmembrane</keyword>
<dbReference type="EMBL" id="JAFLHG010000002">
    <property type="protein sequence ID" value="MBT8797171.1"/>
    <property type="molecule type" value="Genomic_DNA"/>
</dbReference>